<keyword evidence="1" id="KW-0677">Repeat</keyword>
<proteinExistence type="predicted"/>
<dbReference type="Gene3D" id="1.10.418.10">
    <property type="entry name" value="Calponin-like domain"/>
    <property type="match status" value="1"/>
</dbReference>
<dbReference type="GO" id="GO:0003779">
    <property type="term" value="F:actin binding"/>
    <property type="evidence" value="ECO:0007669"/>
    <property type="project" value="UniProtKB-KW"/>
</dbReference>
<dbReference type="AlphaFoldDB" id="A0A5E4API5"/>
<evidence type="ECO:0000256" key="1">
    <source>
        <dbReference type="ARBA" id="ARBA00022737"/>
    </source>
</evidence>
<evidence type="ECO:0000256" key="4">
    <source>
        <dbReference type="SAM" id="MobiDB-lite"/>
    </source>
</evidence>
<reference evidence="7" key="1">
    <citation type="submission" date="2019-04" db="EMBL/GenBank/DDBJ databases">
        <authorList>
            <person name="Alioto T."/>
            <person name="Alioto T."/>
        </authorList>
    </citation>
    <scope>NUCLEOTIDE SEQUENCE [LARGE SCALE GENOMIC DNA]</scope>
</reference>
<keyword evidence="5" id="KW-1133">Transmembrane helix</keyword>
<gene>
    <name evidence="7" type="ORF">MONAX_5E007482</name>
</gene>
<organism evidence="7 8">
    <name type="scientific">Marmota monax</name>
    <name type="common">Woodchuck</name>
    <dbReference type="NCBI Taxonomy" id="9995"/>
    <lineage>
        <taxon>Eukaryota</taxon>
        <taxon>Metazoa</taxon>
        <taxon>Chordata</taxon>
        <taxon>Craniata</taxon>
        <taxon>Vertebrata</taxon>
        <taxon>Euteleostomi</taxon>
        <taxon>Mammalia</taxon>
        <taxon>Eutheria</taxon>
        <taxon>Euarchontoglires</taxon>
        <taxon>Glires</taxon>
        <taxon>Rodentia</taxon>
        <taxon>Sciuromorpha</taxon>
        <taxon>Sciuridae</taxon>
        <taxon>Xerinae</taxon>
        <taxon>Marmotini</taxon>
        <taxon>Marmota</taxon>
    </lineage>
</organism>
<dbReference type="SUPFAM" id="SSF47576">
    <property type="entry name" value="Calponin-homology domain, CH-domain"/>
    <property type="match status" value="1"/>
</dbReference>
<evidence type="ECO:0000313" key="8">
    <source>
        <dbReference type="Proteomes" id="UP000335636"/>
    </source>
</evidence>
<accession>A0A5E4API5</accession>
<feature type="domain" description="Calponin-homology (CH)" evidence="6">
    <location>
        <begin position="81"/>
        <end position="193"/>
    </location>
</feature>
<dbReference type="EMBL" id="CABDUW010000120">
    <property type="protein sequence ID" value="VTJ59258.1"/>
    <property type="molecule type" value="Genomic_DNA"/>
</dbReference>
<feature type="coiled-coil region" evidence="3">
    <location>
        <begin position="58"/>
        <end position="85"/>
    </location>
</feature>
<feature type="region of interest" description="Disordered" evidence="4">
    <location>
        <begin position="1"/>
        <end position="46"/>
    </location>
</feature>
<protein>
    <recommendedName>
        <fullName evidence="6">Calponin-homology (CH) domain-containing protein</fullName>
    </recommendedName>
</protein>
<comment type="caution">
    <text evidence="7">The sequence shown here is derived from an EMBL/GenBank/DDBJ whole genome shotgun (WGS) entry which is preliminary data.</text>
</comment>
<dbReference type="PROSITE" id="PS50021">
    <property type="entry name" value="CH"/>
    <property type="match status" value="1"/>
</dbReference>
<dbReference type="SMART" id="SM00033">
    <property type="entry name" value="CH"/>
    <property type="match status" value="1"/>
</dbReference>
<dbReference type="InterPro" id="IPR036872">
    <property type="entry name" value="CH_dom_sf"/>
</dbReference>
<evidence type="ECO:0000256" key="2">
    <source>
        <dbReference type="ARBA" id="ARBA00023203"/>
    </source>
</evidence>
<evidence type="ECO:0000256" key="3">
    <source>
        <dbReference type="SAM" id="Coils"/>
    </source>
</evidence>
<keyword evidence="8" id="KW-1185">Reference proteome</keyword>
<keyword evidence="3" id="KW-0175">Coiled coil</keyword>
<dbReference type="InterPro" id="IPR001589">
    <property type="entry name" value="Actinin_actin-bd_CS"/>
</dbReference>
<keyword evidence="5" id="KW-0472">Membrane</keyword>
<dbReference type="Proteomes" id="UP000335636">
    <property type="component" value="Unassembled WGS sequence"/>
</dbReference>
<dbReference type="PANTHER" id="PTHR11915">
    <property type="entry name" value="SPECTRIN/FILAMIN RELATED CYTOSKELETAL PROTEIN"/>
    <property type="match status" value="1"/>
</dbReference>
<evidence type="ECO:0000256" key="5">
    <source>
        <dbReference type="SAM" id="Phobius"/>
    </source>
</evidence>
<keyword evidence="2" id="KW-0009">Actin-binding</keyword>
<sequence>MSSSADFSDEDDFSQKSGSASPAPGDTLPWNLPKHERSKRKIQGGSVLDPAERAVLRIAEEQEYLQAYEDVLERYKDERDKVQKKTFTKWINQHLMKVRKHVNDLYEDLRDGHNLISLLEVLSGDTLPREKGRMRFHRLQNVQIALDYLKRRQGEDPNMGFLNFSHIISLHRCSHKHRRVKCYRLDTLVGSTESRLLTYFYYTIYICYLIMSRYFFLL</sequence>
<dbReference type="InterPro" id="IPR001715">
    <property type="entry name" value="CH_dom"/>
</dbReference>
<feature type="transmembrane region" description="Helical" evidence="5">
    <location>
        <begin position="199"/>
        <end position="216"/>
    </location>
</feature>
<evidence type="ECO:0000313" key="7">
    <source>
        <dbReference type="EMBL" id="VTJ59258.1"/>
    </source>
</evidence>
<evidence type="ECO:0000259" key="6">
    <source>
        <dbReference type="PROSITE" id="PS50021"/>
    </source>
</evidence>
<dbReference type="Pfam" id="PF00307">
    <property type="entry name" value="CH"/>
    <property type="match status" value="1"/>
</dbReference>
<name>A0A5E4API5_MARMO</name>
<keyword evidence="5" id="KW-0812">Transmembrane</keyword>
<dbReference type="PROSITE" id="PS00019">
    <property type="entry name" value="ACTININ_1"/>
    <property type="match status" value="1"/>
</dbReference>